<name>A0A5B2VV23_9HYPH</name>
<feature type="active site" description="Proton donor/acceptor" evidence="7">
    <location>
        <position position="481"/>
    </location>
</feature>
<evidence type="ECO:0000256" key="3">
    <source>
        <dbReference type="ARBA" id="ARBA00022679"/>
    </source>
</evidence>
<dbReference type="InterPro" id="IPR052905">
    <property type="entry name" value="LD-transpeptidase_YkuD-like"/>
</dbReference>
<dbReference type="InterPro" id="IPR036365">
    <property type="entry name" value="PGBD-like_sf"/>
</dbReference>
<reference evidence="9 10" key="1">
    <citation type="submission" date="2019-09" db="EMBL/GenBank/DDBJ databases">
        <title>Salinarimonas rosea gen. nov., sp. nov., a new member of the a-2 subgroup of the Proteobacteria.</title>
        <authorList>
            <person name="Liu J."/>
        </authorList>
    </citation>
    <scope>NUCLEOTIDE SEQUENCE [LARGE SCALE GENOMIC DNA]</scope>
    <source>
        <strain evidence="9 10">BN140002</strain>
    </source>
</reference>
<dbReference type="GO" id="GO:0009252">
    <property type="term" value="P:peptidoglycan biosynthetic process"/>
    <property type="evidence" value="ECO:0007669"/>
    <property type="project" value="UniProtKB-UniPathway"/>
</dbReference>
<keyword evidence="10" id="KW-1185">Reference proteome</keyword>
<comment type="pathway">
    <text evidence="1 7">Cell wall biogenesis; peptidoglycan biosynthesis.</text>
</comment>
<proteinExistence type="inferred from homology"/>
<dbReference type="SUPFAM" id="SSF141523">
    <property type="entry name" value="L,D-transpeptidase catalytic domain-like"/>
    <property type="match status" value="1"/>
</dbReference>
<evidence type="ECO:0000259" key="8">
    <source>
        <dbReference type="PROSITE" id="PS52029"/>
    </source>
</evidence>
<dbReference type="PANTHER" id="PTHR41533:SF2">
    <property type="entry name" value="BLR7131 PROTEIN"/>
    <property type="match status" value="1"/>
</dbReference>
<dbReference type="Pfam" id="PF01471">
    <property type="entry name" value="PG_binding_1"/>
    <property type="match status" value="1"/>
</dbReference>
<reference evidence="9 10" key="2">
    <citation type="submission" date="2019-09" db="EMBL/GenBank/DDBJ databases">
        <authorList>
            <person name="Jin C."/>
        </authorList>
    </citation>
    <scope>NUCLEOTIDE SEQUENCE [LARGE SCALE GENOMIC DNA]</scope>
    <source>
        <strain evidence="9 10">BN140002</strain>
    </source>
</reference>
<comment type="caution">
    <text evidence="9">The sequence shown here is derived from an EMBL/GenBank/DDBJ whole genome shotgun (WGS) entry which is preliminary data.</text>
</comment>
<dbReference type="InterPro" id="IPR038063">
    <property type="entry name" value="Transpep_catalytic_dom"/>
</dbReference>
<comment type="similarity">
    <text evidence="2">Belongs to the YkuD family.</text>
</comment>
<dbReference type="InterPro" id="IPR036366">
    <property type="entry name" value="PGBDSf"/>
</dbReference>
<keyword evidence="3" id="KW-0808">Transferase</keyword>
<dbReference type="Proteomes" id="UP000323142">
    <property type="component" value="Unassembled WGS sequence"/>
</dbReference>
<dbReference type="UniPathway" id="UPA00219"/>
<dbReference type="OrthoDB" id="9778545at2"/>
<dbReference type="InterPro" id="IPR002477">
    <property type="entry name" value="Peptidoglycan-bd-like"/>
</dbReference>
<dbReference type="PANTHER" id="PTHR41533">
    <property type="entry name" value="L,D-TRANSPEPTIDASE HI_1667-RELATED"/>
    <property type="match status" value="1"/>
</dbReference>
<gene>
    <name evidence="9" type="ORF">F0L46_03970</name>
</gene>
<dbReference type="Pfam" id="PF03734">
    <property type="entry name" value="YkuD"/>
    <property type="match status" value="1"/>
</dbReference>
<evidence type="ECO:0000313" key="10">
    <source>
        <dbReference type="Proteomes" id="UP000323142"/>
    </source>
</evidence>
<evidence type="ECO:0000256" key="2">
    <source>
        <dbReference type="ARBA" id="ARBA00005992"/>
    </source>
</evidence>
<dbReference type="Pfam" id="PF20142">
    <property type="entry name" value="Scaffold"/>
    <property type="match status" value="1"/>
</dbReference>
<dbReference type="GO" id="GO:0008360">
    <property type="term" value="P:regulation of cell shape"/>
    <property type="evidence" value="ECO:0007669"/>
    <property type="project" value="UniProtKB-UniRule"/>
</dbReference>
<evidence type="ECO:0000256" key="5">
    <source>
        <dbReference type="ARBA" id="ARBA00022984"/>
    </source>
</evidence>
<dbReference type="EMBL" id="VUOA01000007">
    <property type="protein sequence ID" value="KAA2242162.1"/>
    <property type="molecule type" value="Genomic_DNA"/>
</dbReference>
<dbReference type="SUPFAM" id="SSF47090">
    <property type="entry name" value="PGBD-like"/>
    <property type="match status" value="1"/>
</dbReference>
<dbReference type="PROSITE" id="PS52029">
    <property type="entry name" value="LD_TPASE"/>
    <property type="match status" value="1"/>
</dbReference>
<dbReference type="Gene3D" id="2.40.440.10">
    <property type="entry name" value="L,D-transpeptidase catalytic domain-like"/>
    <property type="match status" value="1"/>
</dbReference>
<dbReference type="Gene3D" id="1.10.101.10">
    <property type="entry name" value="PGBD-like superfamily/PGBD"/>
    <property type="match status" value="1"/>
</dbReference>
<protein>
    <submittedName>
        <fullName evidence="9">L,D-transpeptidase family protein</fullName>
    </submittedName>
</protein>
<evidence type="ECO:0000256" key="6">
    <source>
        <dbReference type="ARBA" id="ARBA00023316"/>
    </source>
</evidence>
<keyword evidence="6 7" id="KW-0961">Cell wall biogenesis/degradation</keyword>
<feature type="domain" description="L,D-TPase catalytic" evidence="8">
    <location>
        <begin position="354"/>
        <end position="526"/>
    </location>
</feature>
<keyword evidence="4 7" id="KW-0133">Cell shape</keyword>
<dbReference type="InterPro" id="IPR005490">
    <property type="entry name" value="LD_TPept_cat_dom"/>
</dbReference>
<evidence type="ECO:0000256" key="4">
    <source>
        <dbReference type="ARBA" id="ARBA00022960"/>
    </source>
</evidence>
<dbReference type="GO" id="GO:0004180">
    <property type="term" value="F:carboxypeptidase activity"/>
    <property type="evidence" value="ECO:0007669"/>
    <property type="project" value="UniProtKB-ARBA"/>
</dbReference>
<evidence type="ECO:0000256" key="1">
    <source>
        <dbReference type="ARBA" id="ARBA00004752"/>
    </source>
</evidence>
<dbReference type="GO" id="GO:0071555">
    <property type="term" value="P:cell wall organization"/>
    <property type="evidence" value="ECO:0007669"/>
    <property type="project" value="UniProtKB-UniRule"/>
</dbReference>
<evidence type="ECO:0000256" key="7">
    <source>
        <dbReference type="PROSITE-ProRule" id="PRU01373"/>
    </source>
</evidence>
<accession>A0A5B2VV23</accession>
<keyword evidence="5 7" id="KW-0573">Peptidoglycan synthesis</keyword>
<organism evidence="9 10">
    <name type="scientific">Salinarimonas soli</name>
    <dbReference type="NCBI Taxonomy" id="1638099"/>
    <lineage>
        <taxon>Bacteria</taxon>
        <taxon>Pseudomonadati</taxon>
        <taxon>Pseudomonadota</taxon>
        <taxon>Alphaproteobacteria</taxon>
        <taxon>Hyphomicrobiales</taxon>
        <taxon>Salinarimonadaceae</taxon>
        <taxon>Salinarimonas</taxon>
    </lineage>
</organism>
<sequence>MPDIQVEIGEAAPDAAAAIEIAVPDLPAVVAVVPPSDAPAADIPPPDLPAVAVVVPPAETVTATPDIVPPDLPAVAVVVPPIDPVAAALRERLAEPVRLHPRLGASHVAAVQAFYAAREFRPLFVEAGALTPVARGVIARLDAAGVDALDPADYPVPALGIARRGETPADLAGAELTLAASALLYARDARGGRIEPARLSRHITPKLALPDAGEVLAALAGTRDASAALQAYNPPHEGYRALREKLREARAAHPARPMVQVPAGPVLRVGMSDARVPLVRARFGLDGAKDERSYDERLASAVATFQREHGMKGTGVLDRGTVAALDRAGASPREADLIANMERWRWLPADLGARHVFVDITAYTLRVVEDGRVAHSARVMVGKPERPTPIFSERMTHMVVNPSWTVPPTILRKDMLPELQADPSYAARRGLEVWRNGKRVDPAAVDWSRPAGVSLRQPPGERNALGQMKFMFPNDHAVYIHDTPSRNLFRAERRALSSGCVRVDQPFRLAEVVLEDGAAETRLKRLIAERGERTLMLRRPLPVHLAYFTLVVDDEGRLRSRPDIYGVDEKVKAALGLRG</sequence>
<feature type="active site" description="Nucleophile" evidence="7">
    <location>
        <position position="500"/>
    </location>
</feature>
<dbReference type="CDD" id="cd16913">
    <property type="entry name" value="YkuD_like"/>
    <property type="match status" value="1"/>
</dbReference>
<dbReference type="InterPro" id="IPR045380">
    <property type="entry name" value="LD_TPept_scaffold_dom"/>
</dbReference>
<dbReference type="GO" id="GO:0016740">
    <property type="term" value="F:transferase activity"/>
    <property type="evidence" value="ECO:0007669"/>
    <property type="project" value="UniProtKB-KW"/>
</dbReference>
<evidence type="ECO:0000313" key="9">
    <source>
        <dbReference type="EMBL" id="KAA2242162.1"/>
    </source>
</evidence>
<dbReference type="AlphaFoldDB" id="A0A5B2VV23"/>